<keyword evidence="4" id="KW-0167">Capsid protein</keyword>
<accession>A0AAT9TXA8</accession>
<dbReference type="GO" id="GO:0046718">
    <property type="term" value="P:symbiont entry into host cell"/>
    <property type="evidence" value="ECO:0007669"/>
    <property type="project" value="UniProtKB-KW"/>
</dbReference>
<dbReference type="GO" id="GO:0005198">
    <property type="term" value="F:structural molecule activity"/>
    <property type="evidence" value="ECO:0007669"/>
    <property type="project" value="InterPro"/>
</dbReference>
<evidence type="ECO:0000256" key="7">
    <source>
        <dbReference type="ARBA" id="ARBA00022844"/>
    </source>
</evidence>
<evidence type="ECO:0000256" key="6">
    <source>
        <dbReference type="ARBA" id="ARBA00022804"/>
    </source>
</evidence>
<evidence type="ECO:0000256" key="1">
    <source>
        <dbReference type="ARBA" id="ARBA00004328"/>
    </source>
</evidence>
<proteinExistence type="predicted"/>
<evidence type="ECO:0000259" key="10">
    <source>
        <dbReference type="Pfam" id="PF00073"/>
    </source>
</evidence>
<feature type="domain" description="Picornavirus capsid" evidence="10">
    <location>
        <begin position="135"/>
        <end position="207"/>
    </location>
</feature>
<protein>
    <recommendedName>
        <fullName evidence="3">Genome polyprotein</fullName>
    </recommendedName>
</protein>
<dbReference type="InterPro" id="IPR029053">
    <property type="entry name" value="Viral_coat"/>
</dbReference>
<evidence type="ECO:0000256" key="3">
    <source>
        <dbReference type="ARBA" id="ARBA00020107"/>
    </source>
</evidence>
<keyword evidence="8" id="KW-1160">Virus entry into host cell</keyword>
<dbReference type="Pfam" id="PF00073">
    <property type="entry name" value="Rhv"/>
    <property type="match status" value="1"/>
</dbReference>
<feature type="compositionally biased region" description="Polar residues" evidence="9">
    <location>
        <begin position="335"/>
        <end position="347"/>
    </location>
</feature>
<dbReference type="Gene3D" id="2.60.120.20">
    <property type="match status" value="3"/>
</dbReference>
<evidence type="ECO:0000256" key="4">
    <source>
        <dbReference type="ARBA" id="ARBA00022561"/>
    </source>
</evidence>
<dbReference type="InterPro" id="IPR001676">
    <property type="entry name" value="Picornavirus_capsid"/>
</dbReference>
<evidence type="ECO:0000256" key="5">
    <source>
        <dbReference type="ARBA" id="ARBA00022581"/>
    </source>
</evidence>
<dbReference type="SUPFAM" id="SSF88633">
    <property type="entry name" value="Positive stranded ssRNA viruses"/>
    <property type="match status" value="3"/>
</dbReference>
<feature type="region of interest" description="Disordered" evidence="9">
    <location>
        <begin position="661"/>
        <end position="703"/>
    </location>
</feature>
<dbReference type="GO" id="GO:0019028">
    <property type="term" value="C:viral capsid"/>
    <property type="evidence" value="ECO:0007669"/>
    <property type="project" value="UniProtKB-KW"/>
</dbReference>
<keyword evidence="5" id="KW-0945">Host-virus interaction</keyword>
<comment type="subcellular location">
    <subcellularLocation>
        <location evidence="2">Host cell</location>
    </subcellularLocation>
    <subcellularLocation>
        <location evidence="1">Virion</location>
    </subcellularLocation>
</comment>
<reference evidence="11" key="1">
    <citation type="journal article" date="2023" name="Nat. Commun.">
        <title>Virus diversity, wildlife-domestic animal circulation and potential zoonotic viruses of small mammals, pangolins and zoo animals.</title>
        <authorList>
            <person name="Cui X."/>
            <person name="Fan K."/>
            <person name="Liang X."/>
            <person name="Gong W."/>
            <person name="Chen W."/>
            <person name="He B."/>
            <person name="Chen X."/>
            <person name="Wang H."/>
            <person name="Wang X."/>
            <person name="Zhang P."/>
            <person name="Lu X."/>
            <person name="Chen R."/>
            <person name="Lin K."/>
            <person name="Liu J."/>
            <person name="Zhai J."/>
            <person name="Liu D.X."/>
            <person name="Shan F."/>
            <person name="Li Y."/>
            <person name="Chen R.A."/>
            <person name="Meng H."/>
            <person name="Li X."/>
            <person name="Mi S."/>
            <person name="Jiang J."/>
            <person name="Zhou N."/>
            <person name="Chen Z."/>
            <person name="Zou J.-J."/>
            <person name="Ge D."/>
            <person name="Yang Q."/>
            <person name="He K."/>
            <person name="Chen T."/>
            <person name="Wu Y.-J."/>
            <person name="Lu H."/>
            <person name="Irwin D.M."/>
            <person name="Shen X."/>
            <person name="Hu Y."/>
            <person name="Lu X."/>
            <person name="Ding C."/>
            <person name="Guan Y."/>
            <person name="Tu C."/>
            <person name="Shen Y."/>
        </authorList>
    </citation>
    <scope>NUCLEOTIDE SEQUENCE</scope>
    <source>
        <strain evidence="11">GD/L117.18d/2022</strain>
    </source>
</reference>
<keyword evidence="7" id="KW-0946">Virion</keyword>
<sequence>MYGFLIKSGTTLNIALWKIGHLPLAQMSLTNENSMDKSKESELRVDAPLEDDMRDIKSVDQSKEITEFNDEEEVQIQDYKQKVKEEKNPYVNQELSGFLSRPYPVATLSWKHSQARGSCIGRYVFPDMSFKVIPLWQKLQQFQYFRAGLCFTIKVNASVYHYGKLLCVWRPIALGKTTNDLVLGGPAAGYDNLYTLSSFPHVIIDANGCESNDFYVDFSLPFEWIDLSVWHDYNPSRKMMNMGVLEFWVLNSLYAMGQPTDPDAVITLFSSFTNPQVSGYTSKQHEYVDVGYYNGYKTNLMPTGFSYSDAKKKKSEESKGKNPIRFMEIPQAQSEVSDQITPINSDDSGYETDEEEHARQDEFIRRAVDLINRQGQYIDNVHASAPQMPSVFRLAWNWLKSRFLWQSLPQAQVGPDAGNNRMGVKEGMYKITQFPIQVASMNIDHAAIPMALREDIECSNERATTENGIRSFLSKPCLLHQFDITKTNKWGNVLMGIPVSPAWYPIGNFGNVADKLRYYTRVAYYARLFTFWRGTLRYHFNIVCSRFHSLRIRVYWMPGDDADGEKIYTASSAVNKIIDVEGCTDFYVDVPWLNKLSSLRYTESQISNNGYLFMDLLNPIVYPEANMPPVQVNVWISAGPDFEVDLLKKSVSYLSVPSWNKSGKENEPMPIDTVEDKKKEKKKQGIQAQAGDEISSGPIRGESSSEQLKSFIGEKIMTLQNLITKPTPFHKFAVNQNEISFVPNSREVTVRASSLFYMNNSLYEYFAVAFAGVSGAVRFHAMTLKGGSMGFIPEVTNQISFYRGKSGPSSVDDFYNQYGYTSVVVYEGSTVQRTVVLPYYSNCNYIPMTVVSAGGDMPDEVMFPLIRIDSFAAGDGAVLYTSAAENFYYHLPTGIPAMI</sequence>
<feature type="region of interest" description="Disordered" evidence="9">
    <location>
        <begin position="335"/>
        <end position="358"/>
    </location>
</feature>
<evidence type="ECO:0000256" key="2">
    <source>
        <dbReference type="ARBA" id="ARBA00004340"/>
    </source>
</evidence>
<dbReference type="InterPro" id="IPR033703">
    <property type="entry name" value="Rhv-like"/>
</dbReference>
<evidence type="ECO:0000256" key="9">
    <source>
        <dbReference type="SAM" id="MobiDB-lite"/>
    </source>
</evidence>
<dbReference type="GO" id="GO:0043657">
    <property type="term" value="C:host cell"/>
    <property type="evidence" value="ECO:0007669"/>
    <property type="project" value="UniProtKB-SubCell"/>
</dbReference>
<organism evidence="11">
    <name type="scientific">Bat picornavirus 5</name>
    <dbReference type="NCBI Taxonomy" id="3038996"/>
    <lineage>
        <taxon>Viruses</taxon>
        <taxon>Riboviria</taxon>
        <taxon>Orthornavirae</taxon>
        <taxon>Pisuviricota</taxon>
        <taxon>Pisoniviricetes</taxon>
        <taxon>Picornavirales</taxon>
        <taxon>Picornaviridae</taxon>
    </lineage>
</organism>
<dbReference type="CDD" id="cd00205">
    <property type="entry name" value="rhv_like"/>
    <property type="match status" value="2"/>
</dbReference>
<evidence type="ECO:0000256" key="8">
    <source>
        <dbReference type="ARBA" id="ARBA00023296"/>
    </source>
</evidence>
<dbReference type="GO" id="GO:0019062">
    <property type="term" value="P:virion attachment to host cell"/>
    <property type="evidence" value="ECO:0007669"/>
    <property type="project" value="UniProtKB-KW"/>
</dbReference>
<dbReference type="EMBL" id="OQ363751">
    <property type="protein sequence ID" value="WFG77348.1"/>
    <property type="molecule type" value="Genomic_RNA"/>
</dbReference>
<name>A0AAT9TXA8_9PICO</name>
<keyword evidence="6" id="KW-1161">Viral attachment to host cell</keyword>
<evidence type="ECO:0000313" key="11">
    <source>
        <dbReference type="EMBL" id="WFG77348.1"/>
    </source>
</evidence>